<feature type="domain" description="C2H2-type" evidence="14">
    <location>
        <begin position="342"/>
        <end position="371"/>
    </location>
</feature>
<evidence type="ECO:0000256" key="10">
    <source>
        <dbReference type="ARBA" id="ARBA00053079"/>
    </source>
</evidence>
<sequence>PRRKSLRPPPPSRRRAARAPGAGQRAPAGARLSPPAARAPAAGGEGGQSARPGEGGEPCCGPALPRGWSAPPPPSRCHPKHQLGCLVPGAGPGNLTSPGPPAPAGAAPEPAAPQAPSPLPSRAEPPGSEGEAAGGEVPGLASGGSRALLVYHCPEPRCTETFSRKQQVRLHRQAAHGGPGPGGGGRSARPFGCPVPGCAWSFATAYKLRRHLHSHDKLRPFACAAPGCTKRFTTVYNLRAHGRAHEQEAAHKCEACGQRFPSAARLGAHQRRSHLEPDRPYRCEFPGCERTFITVSALFSHNRAHFREQEQFSCSFPGCSKQYDKACRLKIHMRSHTGERPFICDSEGCGWSFTSMSKLLRHKRKHEDDRRFTCPVEGCGKSFTRAEHLKGHSITHLGTKPFECPVEGCCAKFSARSSLYIHSKKHLQDVDSSKTRCPVSSCNKLFTSKHSMKTHMVKQHNFSPDLLTQLEATSSLTPSSELTSPGQSDLSNIDLVSLFSNVSGNNSGIATDMALVNSGIVTIDVASVGSTLGGNLSVNSNSLGQTVDPLILVASSDIPHSLDSSLLMGTTATVLQQSTSNLDDVQTVNAEALGSLASLSVKNSSQDLHGLTSSNNLTIDTTTLTPSSSLGGSNGPELLTPTKAERNLLPSSDVVGQQEGSKVVTQFVFSNPPGSYSAQKEMDLSTVTCSSFLESGGSARTDYRAIQLAKKRKQKGNGSSTAASNSGQRKSKGGKVSPTNFSSTSHGNRLCGNIVLPNGGLTIRDPATGAQYVQIQLLQVRTHE</sequence>
<feature type="compositionally biased region" description="Basic residues" evidence="13">
    <location>
        <begin position="1"/>
        <end position="17"/>
    </location>
</feature>
<keyword evidence="2" id="KW-0479">Metal-binding</keyword>
<feature type="compositionally biased region" description="Low complexity" evidence="13">
    <location>
        <begin position="611"/>
        <end position="639"/>
    </location>
</feature>
<evidence type="ECO:0000313" key="16">
    <source>
        <dbReference type="Proteomes" id="UP000472274"/>
    </source>
</evidence>
<feature type="domain" description="C2H2-type" evidence="14">
    <location>
        <begin position="251"/>
        <end position="279"/>
    </location>
</feature>
<dbReference type="FunFam" id="3.30.160.60:FF:000872">
    <property type="entry name" value="zinc finger X-linked protein ZXDB"/>
    <property type="match status" value="1"/>
</dbReference>
<dbReference type="SUPFAM" id="SSF57667">
    <property type="entry name" value="beta-beta-alpha zinc fingers"/>
    <property type="match status" value="4"/>
</dbReference>
<dbReference type="GO" id="GO:0003713">
    <property type="term" value="F:transcription coactivator activity"/>
    <property type="evidence" value="ECO:0007669"/>
    <property type="project" value="UniProtKB-ARBA"/>
</dbReference>
<dbReference type="Pfam" id="PF00096">
    <property type="entry name" value="zf-C2H2"/>
    <property type="match status" value="2"/>
</dbReference>
<dbReference type="FunFam" id="3.30.160.60:FF:000499">
    <property type="entry name" value="ZXD family zinc finger C"/>
    <property type="match status" value="1"/>
</dbReference>
<evidence type="ECO:0000256" key="6">
    <source>
        <dbReference type="ARBA" id="ARBA00023015"/>
    </source>
</evidence>
<keyword evidence="3" id="KW-0677">Repeat</keyword>
<feature type="compositionally biased region" description="Pro residues" evidence="13">
    <location>
        <begin position="110"/>
        <end position="119"/>
    </location>
</feature>
<evidence type="ECO:0000313" key="15">
    <source>
        <dbReference type="Ensembl" id="ENSTMTP00000013441.1"/>
    </source>
</evidence>
<dbReference type="Proteomes" id="UP000472274">
    <property type="component" value="Unplaced"/>
</dbReference>
<keyword evidence="5" id="KW-0862">Zinc</keyword>
<dbReference type="InParanoid" id="A0A674IVC3"/>
<organism evidence="15 16">
    <name type="scientific">Terrapene triunguis</name>
    <name type="common">Three-toed box turtle</name>
    <dbReference type="NCBI Taxonomy" id="2587831"/>
    <lineage>
        <taxon>Eukaryota</taxon>
        <taxon>Metazoa</taxon>
        <taxon>Chordata</taxon>
        <taxon>Craniata</taxon>
        <taxon>Vertebrata</taxon>
        <taxon>Euteleostomi</taxon>
        <taxon>Archelosauria</taxon>
        <taxon>Testudinata</taxon>
        <taxon>Testudines</taxon>
        <taxon>Cryptodira</taxon>
        <taxon>Durocryptodira</taxon>
        <taxon>Testudinoidea</taxon>
        <taxon>Emydidae</taxon>
        <taxon>Terrapene</taxon>
    </lineage>
</organism>
<protein>
    <recommendedName>
        <fullName evidence="14">C2H2-type domain-containing protein</fullName>
    </recommendedName>
</protein>
<feature type="region of interest" description="Disordered" evidence="13">
    <location>
        <begin position="709"/>
        <end position="749"/>
    </location>
</feature>
<evidence type="ECO:0000256" key="8">
    <source>
        <dbReference type="ARBA" id="ARBA00023163"/>
    </source>
</evidence>
<dbReference type="FunFam" id="3.30.160.60:FF:000257">
    <property type="entry name" value="ZXD family zinc finger C"/>
    <property type="match status" value="1"/>
</dbReference>
<keyword evidence="6" id="KW-0805">Transcription regulation</keyword>
<dbReference type="SMART" id="SM00355">
    <property type="entry name" value="ZnF_C2H2"/>
    <property type="match status" value="10"/>
</dbReference>
<dbReference type="GO" id="GO:0005634">
    <property type="term" value="C:nucleus"/>
    <property type="evidence" value="ECO:0007669"/>
    <property type="project" value="UniProtKB-SubCell"/>
</dbReference>
<evidence type="ECO:0000256" key="2">
    <source>
        <dbReference type="ARBA" id="ARBA00022723"/>
    </source>
</evidence>
<dbReference type="PANTHER" id="PTHR46179:SF5">
    <property type="entry name" value="ZINC FINGER PROTEIN ZXDC"/>
    <property type="match status" value="1"/>
</dbReference>
<dbReference type="InterPro" id="IPR036236">
    <property type="entry name" value="Znf_C2H2_sf"/>
</dbReference>
<dbReference type="PROSITE" id="PS50157">
    <property type="entry name" value="ZINC_FINGER_C2H2_2"/>
    <property type="match status" value="9"/>
</dbReference>
<comment type="similarity">
    <text evidence="11">Belongs to the ZXD family.</text>
</comment>
<feature type="compositionally biased region" description="Low complexity" evidence="13">
    <location>
        <begin position="120"/>
        <end position="131"/>
    </location>
</feature>
<dbReference type="InterPro" id="IPR013087">
    <property type="entry name" value="Znf_C2H2_type"/>
</dbReference>
<dbReference type="Pfam" id="PF13912">
    <property type="entry name" value="zf-C2H2_6"/>
    <property type="match status" value="1"/>
</dbReference>
<feature type="domain" description="C2H2-type" evidence="14">
    <location>
        <begin position="281"/>
        <end position="310"/>
    </location>
</feature>
<evidence type="ECO:0000256" key="4">
    <source>
        <dbReference type="ARBA" id="ARBA00022771"/>
    </source>
</evidence>
<feature type="domain" description="C2H2-type" evidence="14">
    <location>
        <begin position="151"/>
        <end position="181"/>
    </location>
</feature>
<dbReference type="FunFam" id="3.30.160.60:FF:000543">
    <property type="entry name" value="Zinc finger protein 384 like"/>
    <property type="match status" value="1"/>
</dbReference>
<dbReference type="GO" id="GO:0070742">
    <property type="term" value="F:C2H2 zinc finger domain binding"/>
    <property type="evidence" value="ECO:0007669"/>
    <property type="project" value="UniProtKB-ARBA"/>
</dbReference>
<feature type="domain" description="C2H2-type" evidence="14">
    <location>
        <begin position="221"/>
        <end position="250"/>
    </location>
</feature>
<feature type="domain" description="C2H2-type" evidence="14">
    <location>
        <begin position="191"/>
        <end position="220"/>
    </location>
</feature>
<feature type="region of interest" description="Disordered" evidence="13">
    <location>
        <begin position="1"/>
        <end position="141"/>
    </location>
</feature>
<evidence type="ECO:0000256" key="3">
    <source>
        <dbReference type="ARBA" id="ARBA00022737"/>
    </source>
</evidence>
<accession>A0A674IVC3</accession>
<keyword evidence="4 12" id="KW-0863">Zinc-finger</keyword>
<keyword evidence="7" id="KW-0010">Activator</keyword>
<keyword evidence="16" id="KW-1185">Reference proteome</keyword>
<evidence type="ECO:0000256" key="7">
    <source>
        <dbReference type="ARBA" id="ARBA00023159"/>
    </source>
</evidence>
<dbReference type="Gene3D" id="3.30.160.60">
    <property type="entry name" value="Classic Zinc Finger"/>
    <property type="match status" value="7"/>
</dbReference>
<evidence type="ECO:0000256" key="1">
    <source>
        <dbReference type="ARBA" id="ARBA00004123"/>
    </source>
</evidence>
<dbReference type="GeneTree" id="ENSGT00940000164258"/>
<feature type="compositionally biased region" description="Gly residues" evidence="13">
    <location>
        <begin position="43"/>
        <end position="58"/>
    </location>
</feature>
<feature type="compositionally biased region" description="Low complexity" evidence="13">
    <location>
        <begin position="18"/>
        <end position="42"/>
    </location>
</feature>
<dbReference type="AlphaFoldDB" id="A0A674IVC3"/>
<reference evidence="15" key="2">
    <citation type="submission" date="2025-09" db="UniProtKB">
        <authorList>
            <consortium name="Ensembl"/>
        </authorList>
    </citation>
    <scope>IDENTIFICATION</scope>
</reference>
<proteinExistence type="inferred from homology"/>
<evidence type="ECO:0000256" key="5">
    <source>
        <dbReference type="ARBA" id="ARBA00022833"/>
    </source>
</evidence>
<keyword evidence="8" id="KW-0804">Transcription</keyword>
<comment type="function">
    <text evidence="10">Cooperates with CIITA to promote transcription of MHC class I and MHC class II genes.</text>
</comment>
<feature type="domain" description="C2H2-type" evidence="14">
    <location>
        <begin position="402"/>
        <end position="431"/>
    </location>
</feature>
<evidence type="ECO:0000256" key="9">
    <source>
        <dbReference type="ARBA" id="ARBA00023242"/>
    </source>
</evidence>
<evidence type="ECO:0000256" key="13">
    <source>
        <dbReference type="SAM" id="MobiDB-lite"/>
    </source>
</evidence>
<feature type="compositionally biased region" description="Polar residues" evidence="13">
    <location>
        <begin position="737"/>
        <end position="747"/>
    </location>
</feature>
<feature type="region of interest" description="Disordered" evidence="13">
    <location>
        <begin position="610"/>
        <end position="641"/>
    </location>
</feature>
<evidence type="ECO:0000259" key="14">
    <source>
        <dbReference type="PROSITE" id="PS50157"/>
    </source>
</evidence>
<evidence type="ECO:0000256" key="11">
    <source>
        <dbReference type="ARBA" id="ARBA00061186"/>
    </source>
</evidence>
<reference evidence="15" key="1">
    <citation type="submission" date="2025-08" db="UniProtKB">
        <authorList>
            <consortium name="Ensembl"/>
        </authorList>
    </citation>
    <scope>IDENTIFICATION</scope>
</reference>
<dbReference type="InterPro" id="IPR051061">
    <property type="entry name" value="Zinc_finger_trans_reg"/>
</dbReference>
<name>A0A674IVC3_9SAUR</name>
<feature type="compositionally biased region" description="Low complexity" evidence="13">
    <location>
        <begin position="716"/>
        <end position="727"/>
    </location>
</feature>
<dbReference type="GO" id="GO:0008270">
    <property type="term" value="F:zinc ion binding"/>
    <property type="evidence" value="ECO:0007669"/>
    <property type="project" value="UniProtKB-KW"/>
</dbReference>
<feature type="domain" description="C2H2-type" evidence="14">
    <location>
        <begin position="372"/>
        <end position="401"/>
    </location>
</feature>
<dbReference type="PROSITE" id="PS00028">
    <property type="entry name" value="ZINC_FINGER_C2H2_1"/>
    <property type="match status" value="10"/>
</dbReference>
<comment type="subcellular location">
    <subcellularLocation>
        <location evidence="1">Nucleus</location>
    </subcellularLocation>
</comment>
<dbReference type="GO" id="GO:0006357">
    <property type="term" value="P:regulation of transcription by RNA polymerase II"/>
    <property type="evidence" value="ECO:0007669"/>
    <property type="project" value="TreeGrafter"/>
</dbReference>
<evidence type="ECO:0000256" key="12">
    <source>
        <dbReference type="PROSITE-ProRule" id="PRU00042"/>
    </source>
</evidence>
<feature type="domain" description="C2H2-type" evidence="14">
    <location>
        <begin position="312"/>
        <end position="341"/>
    </location>
</feature>
<dbReference type="Ensembl" id="ENSTMTT00000013905.1">
    <property type="protein sequence ID" value="ENSTMTP00000013441.1"/>
    <property type="gene ID" value="ENSTMTG00000009694.1"/>
</dbReference>
<keyword evidence="9" id="KW-0539">Nucleus</keyword>
<gene>
    <name evidence="15" type="primary">ZXDC</name>
</gene>
<dbReference type="PANTHER" id="PTHR46179">
    <property type="entry name" value="ZINC FINGER PROTEIN"/>
    <property type="match status" value="1"/>
</dbReference>